<proteinExistence type="predicted"/>
<feature type="transmembrane region" description="Helical" evidence="8">
    <location>
        <begin position="161"/>
        <end position="181"/>
    </location>
</feature>
<dbReference type="GO" id="GO:0005886">
    <property type="term" value="C:plasma membrane"/>
    <property type="evidence" value="ECO:0007669"/>
    <property type="project" value="UniProtKB-SubCell"/>
</dbReference>
<feature type="transmembrane region" description="Helical" evidence="8">
    <location>
        <begin position="85"/>
        <end position="103"/>
    </location>
</feature>
<feature type="transmembrane region" description="Helical" evidence="8">
    <location>
        <begin position="362"/>
        <end position="382"/>
    </location>
</feature>
<organism evidence="10">
    <name type="scientific">candidate division WOR-3 bacterium</name>
    <dbReference type="NCBI Taxonomy" id="2052148"/>
    <lineage>
        <taxon>Bacteria</taxon>
        <taxon>Bacteria division WOR-3</taxon>
    </lineage>
</organism>
<dbReference type="InterPro" id="IPR052175">
    <property type="entry name" value="ComplexI-like_HydComp"/>
</dbReference>
<protein>
    <submittedName>
        <fullName evidence="10">NADH-quinone oxidoreductase subunit L</fullName>
    </submittedName>
</protein>
<gene>
    <name evidence="10" type="ORF">ENW73_07805</name>
</gene>
<dbReference type="Pfam" id="PF00361">
    <property type="entry name" value="Proton_antipo_M"/>
    <property type="match status" value="1"/>
</dbReference>
<evidence type="ECO:0000256" key="6">
    <source>
        <dbReference type="ARBA" id="ARBA00023136"/>
    </source>
</evidence>
<keyword evidence="6 8" id="KW-0472">Membrane</keyword>
<feature type="transmembrane region" description="Helical" evidence="8">
    <location>
        <begin position="109"/>
        <end position="125"/>
    </location>
</feature>
<feature type="transmembrane region" description="Helical" evidence="8">
    <location>
        <begin position="616"/>
        <end position="636"/>
    </location>
</feature>
<feature type="transmembrane region" description="Helical" evidence="8">
    <location>
        <begin position="31"/>
        <end position="52"/>
    </location>
</feature>
<dbReference type="PANTHER" id="PTHR42682">
    <property type="entry name" value="HYDROGENASE-4 COMPONENT F"/>
    <property type="match status" value="1"/>
</dbReference>
<dbReference type="EMBL" id="DTLI01000186">
    <property type="protein sequence ID" value="HHS52745.1"/>
    <property type="molecule type" value="Genomic_DNA"/>
</dbReference>
<feature type="transmembrane region" description="Helical" evidence="8">
    <location>
        <begin position="193"/>
        <end position="213"/>
    </location>
</feature>
<evidence type="ECO:0000256" key="7">
    <source>
        <dbReference type="RuleBase" id="RU000320"/>
    </source>
</evidence>
<evidence type="ECO:0000256" key="4">
    <source>
        <dbReference type="ARBA" id="ARBA00022989"/>
    </source>
</evidence>
<evidence type="ECO:0000256" key="5">
    <source>
        <dbReference type="ARBA" id="ARBA00023002"/>
    </source>
</evidence>
<dbReference type="GO" id="GO:0016491">
    <property type="term" value="F:oxidoreductase activity"/>
    <property type="evidence" value="ECO:0007669"/>
    <property type="project" value="UniProtKB-KW"/>
</dbReference>
<name>A0A7C6A9U2_UNCW3</name>
<feature type="transmembrane region" description="Helical" evidence="8">
    <location>
        <begin position="402"/>
        <end position="425"/>
    </location>
</feature>
<feature type="transmembrane region" description="Helical" evidence="8">
    <location>
        <begin position="265"/>
        <end position="289"/>
    </location>
</feature>
<feature type="transmembrane region" description="Helical" evidence="8">
    <location>
        <begin position="301"/>
        <end position="325"/>
    </location>
</feature>
<sequence>MLLLLPILLPLLVGLFILFYPQKELKPGRNPVFFVSLLSMIISFIAGVFIFAQGKITYNLQLIPEADWSGPGINFDLVAYHFSNFILLASLFFGLIITIYAYAQKQKTFFSYLLMTIGASALVVLSNNLVVLLLAWGGVAILLYLLIGLGRRGSETAANKALVMVGGSDILMLLGAGLIYFQTGTLTMSEISIPLQGALPIIAFILLLIGALTKAGAMPFHSWIPDSAEYAPVPVLAFFPGALDKLLGIYLLARLTLNLFKLTPGSAMSILLMVIGSVTIVAAVFIALVQKNLLKLLSFHAVSQVGYMVLGIGTAIPLGIIGGLFHMLNNAIYKSCLFLCGGAVESQTGETNLEKLGGLARFMPITFTASLVSALAISGIPPLNGFVSKWLVYQGVISSTKIHSFSVIFLLAAMFGSVLTLASFLKVLHSTFLGEKSKEIIKVKEVGFGMVLPMVILALLSIGLGVFAQLPIRYLIGPILQDQAVVLSPIGLWNPTLATGLILIGIVLGFFIYSLRKVRKVKVLQAFIGGEAVSPEQKATVSLPDGGETLTGVVDINEAKFPGTYFYDSIKRMKLVDESYKIADRKFFDLYENTKKFIFVIVRGLVKLQTGILSTYLGYIFLGGLIIFLAFLVKILTK</sequence>
<evidence type="ECO:0000256" key="8">
    <source>
        <dbReference type="SAM" id="Phobius"/>
    </source>
</evidence>
<keyword evidence="2" id="KW-1003">Cell membrane</keyword>
<evidence type="ECO:0000313" key="10">
    <source>
        <dbReference type="EMBL" id="HHS52745.1"/>
    </source>
</evidence>
<feature type="domain" description="NADH:quinone oxidoreductase/Mrp antiporter transmembrane" evidence="9">
    <location>
        <begin position="126"/>
        <end position="412"/>
    </location>
</feature>
<evidence type="ECO:0000256" key="1">
    <source>
        <dbReference type="ARBA" id="ARBA00004651"/>
    </source>
</evidence>
<feature type="transmembrane region" description="Helical" evidence="8">
    <location>
        <begin position="492"/>
        <end position="515"/>
    </location>
</feature>
<evidence type="ECO:0000259" key="9">
    <source>
        <dbReference type="Pfam" id="PF00361"/>
    </source>
</evidence>
<keyword evidence="4 8" id="KW-1133">Transmembrane helix</keyword>
<comment type="subcellular location">
    <subcellularLocation>
        <location evidence="1">Cell membrane</location>
        <topology evidence="1">Multi-pass membrane protein</topology>
    </subcellularLocation>
    <subcellularLocation>
        <location evidence="7">Membrane</location>
        <topology evidence="7">Multi-pass membrane protein</topology>
    </subcellularLocation>
</comment>
<comment type="caution">
    <text evidence="10">The sequence shown here is derived from an EMBL/GenBank/DDBJ whole genome shotgun (WGS) entry which is preliminary data.</text>
</comment>
<evidence type="ECO:0000256" key="2">
    <source>
        <dbReference type="ARBA" id="ARBA00022475"/>
    </source>
</evidence>
<keyword evidence="3 7" id="KW-0812">Transmembrane</keyword>
<evidence type="ECO:0000256" key="3">
    <source>
        <dbReference type="ARBA" id="ARBA00022692"/>
    </source>
</evidence>
<keyword evidence="5" id="KW-0560">Oxidoreductase</keyword>
<reference evidence="10" key="1">
    <citation type="journal article" date="2020" name="mSystems">
        <title>Genome- and Community-Level Interaction Insights into Carbon Utilization and Element Cycling Functions of Hydrothermarchaeota in Hydrothermal Sediment.</title>
        <authorList>
            <person name="Zhou Z."/>
            <person name="Liu Y."/>
            <person name="Xu W."/>
            <person name="Pan J."/>
            <person name="Luo Z.H."/>
            <person name="Li M."/>
        </authorList>
    </citation>
    <scope>NUCLEOTIDE SEQUENCE [LARGE SCALE GENOMIC DNA]</scope>
    <source>
        <strain evidence="10">SpSt-876</strain>
    </source>
</reference>
<feature type="transmembrane region" description="Helical" evidence="8">
    <location>
        <begin position="446"/>
        <end position="472"/>
    </location>
</feature>
<feature type="transmembrane region" description="Helical" evidence="8">
    <location>
        <begin position="130"/>
        <end position="149"/>
    </location>
</feature>
<dbReference type="InterPro" id="IPR001750">
    <property type="entry name" value="ND/Mrp_TM"/>
</dbReference>
<dbReference type="PANTHER" id="PTHR42682:SF4">
    <property type="entry name" value="NADH-UBIQUINONE_PLASTOQUINONE"/>
    <property type="match status" value="1"/>
</dbReference>
<dbReference type="AlphaFoldDB" id="A0A7C6A9U2"/>
<accession>A0A7C6A9U2</accession>